<dbReference type="EMBL" id="KL597174">
    <property type="protein sequence ID" value="KER19589.1"/>
    <property type="molecule type" value="Genomic_DNA"/>
</dbReference>
<organism evidence="1 2">
    <name type="scientific">Opisthorchis viverrini</name>
    <name type="common">Southeast Asian liver fluke</name>
    <dbReference type="NCBI Taxonomy" id="6198"/>
    <lineage>
        <taxon>Eukaryota</taxon>
        <taxon>Metazoa</taxon>
        <taxon>Spiralia</taxon>
        <taxon>Lophotrochozoa</taxon>
        <taxon>Platyhelminthes</taxon>
        <taxon>Trematoda</taxon>
        <taxon>Digenea</taxon>
        <taxon>Opisthorchiida</taxon>
        <taxon>Opisthorchiata</taxon>
        <taxon>Opisthorchiidae</taxon>
        <taxon>Opisthorchis</taxon>
    </lineage>
</organism>
<evidence type="ECO:0000313" key="2">
    <source>
        <dbReference type="Proteomes" id="UP000054324"/>
    </source>
</evidence>
<dbReference type="RefSeq" id="XP_009176664.1">
    <property type="nucleotide sequence ID" value="XM_009178400.1"/>
</dbReference>
<accession>A0A074ZWN4</accession>
<dbReference type="AlphaFoldDB" id="A0A074ZWN4"/>
<dbReference type="GeneID" id="20325850"/>
<dbReference type="Proteomes" id="UP000054324">
    <property type="component" value="Unassembled WGS sequence"/>
</dbReference>
<protein>
    <submittedName>
        <fullName evidence="1">Uncharacterized protein</fullName>
    </submittedName>
</protein>
<gene>
    <name evidence="1" type="ORF">T265_11682</name>
</gene>
<proteinExistence type="predicted"/>
<dbReference type="KEGG" id="ovi:T265_11682"/>
<name>A0A074ZWN4_OPIVI</name>
<keyword evidence="2" id="KW-1185">Reference proteome</keyword>
<dbReference type="CTD" id="20325850"/>
<dbReference type="OrthoDB" id="10548286at2759"/>
<sequence length="193" mass="21361">MIIQIDAFEPTMRGCGTQLDRNAFLNDQTPVIRDRFELGTAQSSTFAKFSGNGQTSALPTLCPSGVTELRASFVLASSIRKPASRIHFNTAFKRTTCSGSKLLYTTISSPYTATIWSPFGKRSIKRRNVNGAPDKPNSIRLTYYWLFPAGNAVIPRSSALVNHGIGAFEKIRPQHCLFYVWADEECVLHVLVA</sequence>
<evidence type="ECO:0000313" key="1">
    <source>
        <dbReference type="EMBL" id="KER19589.1"/>
    </source>
</evidence>
<reference evidence="1 2" key="1">
    <citation type="submission" date="2013-11" db="EMBL/GenBank/DDBJ databases">
        <title>Opisthorchis viverrini - life in the bile duct.</title>
        <authorList>
            <person name="Young N.D."/>
            <person name="Nagarajan N."/>
            <person name="Lin S.J."/>
            <person name="Korhonen P.K."/>
            <person name="Jex A.R."/>
            <person name="Hall R.S."/>
            <person name="Safavi-Hemami H."/>
            <person name="Kaewkong W."/>
            <person name="Bertrand D."/>
            <person name="Gao S."/>
            <person name="Seet Q."/>
            <person name="Wongkham S."/>
            <person name="Teh B.T."/>
            <person name="Wongkham C."/>
            <person name="Intapan P.M."/>
            <person name="Maleewong W."/>
            <person name="Yang X."/>
            <person name="Hu M."/>
            <person name="Wang Z."/>
            <person name="Hofmann A."/>
            <person name="Sternberg P.W."/>
            <person name="Tan P."/>
            <person name="Wang J."/>
            <person name="Gasser R.B."/>
        </authorList>
    </citation>
    <scope>NUCLEOTIDE SEQUENCE [LARGE SCALE GENOMIC DNA]</scope>
</reference>